<dbReference type="AlphaFoldDB" id="A0A9P4RBV7"/>
<evidence type="ECO:0000256" key="1">
    <source>
        <dbReference type="SAM" id="MobiDB-lite"/>
    </source>
</evidence>
<name>A0A9P4RBV7_9PLEO</name>
<sequence length="369" mass="41611">MPHNITRDGLILHVVRLNGALDLWFLLDGVVRSHCHLQEADAEDSPEIEAARVGARGEHIPLPGLEMYVEEMRGQLRIQLSGGPGLVYNVSIDKTIDNSMTEEHATYHMMTAARNSTPIAPEESLDSLFIPEEPSQTSINPALHDGEVNRSQIISAPTNSGGCSDLLPEIAFCRARRAHSDPTPTQTRKRAAESALERHSFRHIYMEGLSNTTKTSTTGQMYEGQLHVDLIAHIAEWEYSENTGKTYVRQIRLPSNRDHIVDHTPRKHLRSKETSWTNYIQMGSRDADGGFCLRYHQHTSRVWGAQDSSDRDRTILTESGRFGVVLDALHQCVGFKWAKERGHKQRKPRQQQFQGPFTIRHRMSLPSAG</sequence>
<keyword evidence="3" id="KW-1185">Reference proteome</keyword>
<protein>
    <submittedName>
        <fullName evidence="2">Uncharacterized protein</fullName>
    </submittedName>
</protein>
<proteinExistence type="predicted"/>
<organism evidence="2 3">
    <name type="scientific">Polyplosphaeria fusca</name>
    <dbReference type="NCBI Taxonomy" id="682080"/>
    <lineage>
        <taxon>Eukaryota</taxon>
        <taxon>Fungi</taxon>
        <taxon>Dikarya</taxon>
        <taxon>Ascomycota</taxon>
        <taxon>Pezizomycotina</taxon>
        <taxon>Dothideomycetes</taxon>
        <taxon>Pleosporomycetidae</taxon>
        <taxon>Pleosporales</taxon>
        <taxon>Tetraplosphaeriaceae</taxon>
        <taxon>Polyplosphaeria</taxon>
    </lineage>
</organism>
<evidence type="ECO:0000313" key="2">
    <source>
        <dbReference type="EMBL" id="KAF2741250.1"/>
    </source>
</evidence>
<dbReference type="EMBL" id="ML996097">
    <property type="protein sequence ID" value="KAF2741250.1"/>
    <property type="molecule type" value="Genomic_DNA"/>
</dbReference>
<reference evidence="2" key="1">
    <citation type="journal article" date="2020" name="Stud. Mycol.">
        <title>101 Dothideomycetes genomes: a test case for predicting lifestyles and emergence of pathogens.</title>
        <authorList>
            <person name="Haridas S."/>
            <person name="Albert R."/>
            <person name="Binder M."/>
            <person name="Bloem J."/>
            <person name="Labutti K."/>
            <person name="Salamov A."/>
            <person name="Andreopoulos B."/>
            <person name="Baker S."/>
            <person name="Barry K."/>
            <person name="Bills G."/>
            <person name="Bluhm B."/>
            <person name="Cannon C."/>
            <person name="Castanera R."/>
            <person name="Culley D."/>
            <person name="Daum C."/>
            <person name="Ezra D."/>
            <person name="Gonzalez J."/>
            <person name="Henrissat B."/>
            <person name="Kuo A."/>
            <person name="Liang C."/>
            <person name="Lipzen A."/>
            <person name="Lutzoni F."/>
            <person name="Magnuson J."/>
            <person name="Mondo S."/>
            <person name="Nolan M."/>
            <person name="Ohm R."/>
            <person name="Pangilinan J."/>
            <person name="Park H.-J."/>
            <person name="Ramirez L."/>
            <person name="Alfaro M."/>
            <person name="Sun H."/>
            <person name="Tritt A."/>
            <person name="Yoshinaga Y."/>
            <person name="Zwiers L.-H."/>
            <person name="Turgeon B."/>
            <person name="Goodwin S."/>
            <person name="Spatafora J."/>
            <person name="Crous P."/>
            <person name="Grigoriev I."/>
        </authorList>
    </citation>
    <scope>NUCLEOTIDE SEQUENCE</scope>
    <source>
        <strain evidence="2">CBS 125425</strain>
    </source>
</reference>
<comment type="caution">
    <text evidence="2">The sequence shown here is derived from an EMBL/GenBank/DDBJ whole genome shotgun (WGS) entry which is preliminary data.</text>
</comment>
<accession>A0A9P4RBV7</accession>
<feature type="region of interest" description="Disordered" evidence="1">
    <location>
        <begin position="340"/>
        <end position="369"/>
    </location>
</feature>
<dbReference type="Proteomes" id="UP000799444">
    <property type="component" value="Unassembled WGS sequence"/>
</dbReference>
<evidence type="ECO:0000313" key="3">
    <source>
        <dbReference type="Proteomes" id="UP000799444"/>
    </source>
</evidence>
<gene>
    <name evidence="2" type="ORF">EJ04DRAFT_300</name>
</gene>